<evidence type="ECO:0000313" key="1">
    <source>
        <dbReference type="EMBL" id="WOH14278.1"/>
    </source>
</evidence>
<reference evidence="1" key="1">
    <citation type="journal article" date="2016" name="Nat. Genet.">
        <title>A high-quality carrot genome assembly provides new insights into carotenoid accumulation and asterid genome evolution.</title>
        <authorList>
            <person name="Iorizzo M."/>
            <person name="Ellison S."/>
            <person name="Senalik D."/>
            <person name="Zeng P."/>
            <person name="Satapoomin P."/>
            <person name="Huang J."/>
            <person name="Bowman M."/>
            <person name="Iovene M."/>
            <person name="Sanseverino W."/>
            <person name="Cavagnaro P."/>
            <person name="Yildiz M."/>
            <person name="Macko-Podgorni A."/>
            <person name="Moranska E."/>
            <person name="Grzebelus E."/>
            <person name="Grzebelus D."/>
            <person name="Ashrafi H."/>
            <person name="Zheng Z."/>
            <person name="Cheng S."/>
            <person name="Spooner D."/>
            <person name="Van Deynze A."/>
            <person name="Simon P."/>
        </authorList>
    </citation>
    <scope>NUCLEOTIDE SEQUENCE</scope>
    <source>
        <tissue evidence="1">Leaf</tissue>
    </source>
</reference>
<dbReference type="InterPro" id="IPR029058">
    <property type="entry name" value="AB_hydrolase_fold"/>
</dbReference>
<evidence type="ECO:0000313" key="2">
    <source>
        <dbReference type="Proteomes" id="UP000077755"/>
    </source>
</evidence>
<evidence type="ECO:0008006" key="3">
    <source>
        <dbReference type="Google" id="ProtNLM"/>
    </source>
</evidence>
<proteinExistence type="predicted"/>
<keyword evidence="2" id="KW-1185">Reference proteome</keyword>
<dbReference type="EMBL" id="CP093351">
    <property type="protein sequence ID" value="WOH14278.1"/>
    <property type="molecule type" value="Genomic_DNA"/>
</dbReference>
<dbReference type="Proteomes" id="UP000077755">
    <property type="component" value="Chromosome 9"/>
</dbReference>
<dbReference type="SUPFAM" id="SSF53474">
    <property type="entry name" value="alpha/beta-Hydrolases"/>
    <property type="match status" value="1"/>
</dbReference>
<organism evidence="1 2">
    <name type="scientific">Daucus carota subsp. sativus</name>
    <name type="common">Carrot</name>
    <dbReference type="NCBI Taxonomy" id="79200"/>
    <lineage>
        <taxon>Eukaryota</taxon>
        <taxon>Viridiplantae</taxon>
        <taxon>Streptophyta</taxon>
        <taxon>Embryophyta</taxon>
        <taxon>Tracheophyta</taxon>
        <taxon>Spermatophyta</taxon>
        <taxon>Magnoliopsida</taxon>
        <taxon>eudicotyledons</taxon>
        <taxon>Gunneridae</taxon>
        <taxon>Pentapetalae</taxon>
        <taxon>asterids</taxon>
        <taxon>campanulids</taxon>
        <taxon>Apiales</taxon>
        <taxon>Apiaceae</taxon>
        <taxon>Apioideae</taxon>
        <taxon>Scandiceae</taxon>
        <taxon>Daucinae</taxon>
        <taxon>Daucus</taxon>
        <taxon>Daucus sect. Daucus</taxon>
    </lineage>
</organism>
<reference evidence="1" key="2">
    <citation type="submission" date="2022-03" db="EMBL/GenBank/DDBJ databases">
        <title>Draft title - Genomic analysis of global carrot germplasm unveils the trajectory of domestication and the origin of high carotenoid orange carrot.</title>
        <authorList>
            <person name="Iorizzo M."/>
            <person name="Ellison S."/>
            <person name="Senalik D."/>
            <person name="Macko-Podgorni A."/>
            <person name="Grzebelus D."/>
            <person name="Bostan H."/>
            <person name="Rolling W."/>
            <person name="Curaba J."/>
            <person name="Simon P."/>
        </authorList>
    </citation>
    <scope>NUCLEOTIDE SEQUENCE</scope>
    <source>
        <tissue evidence="1">Leaf</tissue>
    </source>
</reference>
<protein>
    <recommendedName>
        <fullName evidence="3">Serine aminopeptidase S33 domain-containing protein</fullName>
    </recommendedName>
</protein>
<dbReference type="AlphaFoldDB" id="A0AAF0XU47"/>
<accession>A0AAF0XU47</accession>
<sequence length="111" mass="12958">MNGVELQDFFLFFWQVPSSEPRGLIFLCHGYDMECSIFVKGIWLAKARYAVHGIHYHGHGKLLISVLSCILLLQLEKMKNEWRLVMTKHSYMHLGVQFVKFLSSLHFNSTI</sequence>
<name>A0AAF0XU47_DAUCS</name>
<gene>
    <name evidence="1" type="ORF">DCAR_0933797</name>
</gene>